<dbReference type="PANTHER" id="PTHR43649">
    <property type="entry name" value="ARABINOSE-BINDING PROTEIN-RELATED"/>
    <property type="match status" value="1"/>
</dbReference>
<dbReference type="InterPro" id="IPR022627">
    <property type="entry name" value="DUF3502"/>
</dbReference>
<evidence type="ECO:0000259" key="3">
    <source>
        <dbReference type="Pfam" id="PF12010"/>
    </source>
</evidence>
<dbReference type="Pfam" id="PF12010">
    <property type="entry name" value="DUF3502"/>
    <property type="match status" value="1"/>
</dbReference>
<comment type="caution">
    <text evidence="4">The sequence shown here is derived from an EMBL/GenBank/DDBJ whole genome shotgun (WGS) entry which is preliminary data.</text>
</comment>
<dbReference type="SUPFAM" id="SSF53850">
    <property type="entry name" value="Periplasmic binding protein-like II"/>
    <property type="match status" value="1"/>
</dbReference>
<dbReference type="Proteomes" id="UP000256304">
    <property type="component" value="Unassembled WGS sequence"/>
</dbReference>
<organism evidence="4 5">
    <name type="scientific">Paenibacillus taihuensis</name>
    <dbReference type="NCBI Taxonomy" id="1156355"/>
    <lineage>
        <taxon>Bacteria</taxon>
        <taxon>Bacillati</taxon>
        <taxon>Bacillota</taxon>
        <taxon>Bacilli</taxon>
        <taxon>Bacillales</taxon>
        <taxon>Paenibacillaceae</taxon>
        <taxon>Paenibacillus</taxon>
    </lineage>
</organism>
<proteinExistence type="predicted"/>
<accession>A0A3D9QUL6</accession>
<reference evidence="4 5" key="1">
    <citation type="submission" date="2018-08" db="EMBL/GenBank/DDBJ databases">
        <title>Genomic Encyclopedia of Type Strains, Phase III (KMG-III): the genomes of soil and plant-associated and newly described type strains.</title>
        <authorList>
            <person name="Whitman W."/>
        </authorList>
    </citation>
    <scope>NUCLEOTIDE SEQUENCE [LARGE SCALE GENOMIC DNA]</scope>
    <source>
        <strain evidence="4 5">CGMCC 1.10966</strain>
    </source>
</reference>
<dbReference type="AlphaFoldDB" id="A0A3D9QUL6"/>
<dbReference type="PROSITE" id="PS51257">
    <property type="entry name" value="PROKAR_LIPOPROTEIN"/>
    <property type="match status" value="1"/>
</dbReference>
<evidence type="ECO:0000256" key="1">
    <source>
        <dbReference type="SAM" id="MobiDB-lite"/>
    </source>
</evidence>
<evidence type="ECO:0000313" key="5">
    <source>
        <dbReference type="Proteomes" id="UP000256304"/>
    </source>
</evidence>
<dbReference type="EMBL" id="QTTN01000041">
    <property type="protein sequence ID" value="REE67653.1"/>
    <property type="molecule type" value="Genomic_DNA"/>
</dbReference>
<evidence type="ECO:0000313" key="4">
    <source>
        <dbReference type="EMBL" id="REE67653.1"/>
    </source>
</evidence>
<feature type="signal peptide" evidence="2">
    <location>
        <begin position="1"/>
        <end position="21"/>
    </location>
</feature>
<dbReference type="InterPro" id="IPR006059">
    <property type="entry name" value="SBP"/>
</dbReference>
<keyword evidence="2" id="KW-0732">Signal</keyword>
<dbReference type="Pfam" id="PF01547">
    <property type="entry name" value="SBP_bac_1"/>
    <property type="match status" value="1"/>
</dbReference>
<dbReference type="InterPro" id="IPR050490">
    <property type="entry name" value="Bact_solute-bd_prot1"/>
</dbReference>
<sequence>MRMRRGSIVLSSLLLSMSLIAAGCGSNNSANNEAANQNKANNSSNADASGNAGNTSTNAANATNATNATNEKKALDPYEVVMVYPDPNQSDIGTVQSAMNDYLKTTYPDMNMTVKLNPIDWSAYSDKLNLMMSSGEKFDLLWTANWMNFETQVNKGALLPLDDLLNEDGPDIKSVEGDLLEGARRKGKIYGVHVHQELGNPQGVAFSKELIDKYHIDLSPLKSGEFKDLSPILQQIKDNEPGVTPAVGPAFPLGAYFGSGSMENIIGPVGIDQRDTNPDNQFKVVDAYETPRYMELAKLTNEWYKAGFINKDATTPGIDIWKKFQAKTAFAAIGTDLEIVKDMKIGEPSLMANKSTQLGMDIIQVPLNIDRLHTSKLAATMQAISQTSKDPARAMMLLNLFYKDKNLLTLMNYGVEGTHYVLNNGQIDLPAGKTKDNVGFFHDNQWQLGNQMLNYTRVGEDPNKYFNYEQFNEMVKSQPSPLIGFVFDSEPVKNELIAVSKVQSTFDPGFQSGQLDPEKDLPKMIDKLKSAGLDKIIAEAQKQVDAWRAANGK</sequence>
<protein>
    <submittedName>
        <fullName evidence="4">Putative aldouronate transport system substrate-binding protein</fullName>
    </submittedName>
</protein>
<keyword evidence="5" id="KW-1185">Reference proteome</keyword>
<feature type="region of interest" description="Disordered" evidence="1">
    <location>
        <begin position="32"/>
        <end position="71"/>
    </location>
</feature>
<feature type="chain" id="PRO_5038437252" evidence="2">
    <location>
        <begin position="22"/>
        <end position="553"/>
    </location>
</feature>
<name>A0A3D9QUL6_9BACL</name>
<dbReference type="Gene3D" id="3.40.190.10">
    <property type="entry name" value="Periplasmic binding protein-like II"/>
    <property type="match status" value="2"/>
</dbReference>
<dbReference type="PANTHER" id="PTHR43649:SF17">
    <property type="entry name" value="ABC TRANSPORTER SOLUTE BINDING PROTEIN-SUGAR TRANSPORT"/>
    <property type="match status" value="1"/>
</dbReference>
<feature type="domain" description="DUF3502" evidence="3">
    <location>
        <begin position="481"/>
        <end position="549"/>
    </location>
</feature>
<evidence type="ECO:0000256" key="2">
    <source>
        <dbReference type="SAM" id="SignalP"/>
    </source>
</evidence>
<dbReference type="OrthoDB" id="7936627at2"/>
<gene>
    <name evidence="4" type="ORF">A8990_14113</name>
</gene>
<feature type="compositionally biased region" description="Low complexity" evidence="1">
    <location>
        <begin position="32"/>
        <end position="69"/>
    </location>
</feature>
<dbReference type="RefSeq" id="WP_116191808.1">
    <property type="nucleotide sequence ID" value="NZ_QTTN01000041.1"/>
</dbReference>